<gene>
    <name evidence="1" type="ORF">MLD38_013972</name>
</gene>
<proteinExistence type="predicted"/>
<accession>A0ACB9RAW7</accession>
<keyword evidence="2" id="KW-1185">Reference proteome</keyword>
<dbReference type="EMBL" id="CM042883">
    <property type="protein sequence ID" value="KAI4376182.1"/>
    <property type="molecule type" value="Genomic_DNA"/>
</dbReference>
<organism evidence="1 2">
    <name type="scientific">Melastoma candidum</name>
    <dbReference type="NCBI Taxonomy" id="119954"/>
    <lineage>
        <taxon>Eukaryota</taxon>
        <taxon>Viridiplantae</taxon>
        <taxon>Streptophyta</taxon>
        <taxon>Embryophyta</taxon>
        <taxon>Tracheophyta</taxon>
        <taxon>Spermatophyta</taxon>
        <taxon>Magnoliopsida</taxon>
        <taxon>eudicotyledons</taxon>
        <taxon>Gunneridae</taxon>
        <taxon>Pentapetalae</taxon>
        <taxon>rosids</taxon>
        <taxon>malvids</taxon>
        <taxon>Myrtales</taxon>
        <taxon>Melastomataceae</taxon>
        <taxon>Melastomatoideae</taxon>
        <taxon>Melastomateae</taxon>
        <taxon>Melastoma</taxon>
    </lineage>
</organism>
<evidence type="ECO:0000313" key="1">
    <source>
        <dbReference type="EMBL" id="KAI4376182.1"/>
    </source>
</evidence>
<sequence length="194" mass="21569">MPYSASSRPRPTSSVLRSRSPDWSSSRDRTSLMFVSSPPILFHHRSPSLPRVAVCSSRSATSIVSSSSARSRIDHPLSPKSSLAVSPRRHVLRISDDRRNSRKATCMCSPTSHPRSFRCGLHKDSSPRQSVPPSRSNVWSLAMKNLVVRIGVEGDLMRRVLTALICPSSRQQHRRMAFQPLPSRLSVMSKASDP</sequence>
<reference evidence="2" key="1">
    <citation type="journal article" date="2023" name="Front. Plant Sci.">
        <title>Chromosomal-level genome assembly of Melastoma candidum provides insights into trichome evolution.</title>
        <authorList>
            <person name="Zhong Y."/>
            <person name="Wu W."/>
            <person name="Sun C."/>
            <person name="Zou P."/>
            <person name="Liu Y."/>
            <person name="Dai S."/>
            <person name="Zhou R."/>
        </authorList>
    </citation>
    <scope>NUCLEOTIDE SEQUENCE [LARGE SCALE GENOMIC DNA]</scope>
</reference>
<protein>
    <submittedName>
        <fullName evidence="1">Uncharacterized protein</fullName>
    </submittedName>
</protein>
<dbReference type="Proteomes" id="UP001057402">
    <property type="component" value="Chromosome 4"/>
</dbReference>
<evidence type="ECO:0000313" key="2">
    <source>
        <dbReference type="Proteomes" id="UP001057402"/>
    </source>
</evidence>
<comment type="caution">
    <text evidence="1">The sequence shown here is derived from an EMBL/GenBank/DDBJ whole genome shotgun (WGS) entry which is preliminary data.</text>
</comment>
<name>A0ACB9RAW7_9MYRT</name>